<evidence type="ECO:0000256" key="5">
    <source>
        <dbReference type="ARBA" id="ARBA00022989"/>
    </source>
</evidence>
<evidence type="ECO:0000256" key="6">
    <source>
        <dbReference type="ARBA" id="ARBA00023136"/>
    </source>
</evidence>
<feature type="compositionally biased region" description="Basic and acidic residues" evidence="7">
    <location>
        <begin position="32"/>
        <end position="43"/>
    </location>
</feature>
<evidence type="ECO:0000256" key="4">
    <source>
        <dbReference type="ARBA" id="ARBA00022801"/>
    </source>
</evidence>
<organism evidence="8 9">
    <name type="scientific">Terrapene triunguis</name>
    <name type="common">Three-toed box turtle</name>
    <dbReference type="NCBI Taxonomy" id="2587831"/>
    <lineage>
        <taxon>Eukaryota</taxon>
        <taxon>Metazoa</taxon>
        <taxon>Chordata</taxon>
        <taxon>Craniata</taxon>
        <taxon>Vertebrata</taxon>
        <taxon>Euteleostomi</taxon>
        <taxon>Archelosauria</taxon>
        <taxon>Testudinata</taxon>
        <taxon>Testudines</taxon>
        <taxon>Cryptodira</taxon>
        <taxon>Durocryptodira</taxon>
        <taxon>Testudinoidea</taxon>
        <taxon>Emydidae</taxon>
        <taxon>Terrapene</taxon>
    </lineage>
</organism>
<evidence type="ECO:0000256" key="1">
    <source>
        <dbReference type="ARBA" id="ARBA00004167"/>
    </source>
</evidence>
<evidence type="ECO:0008006" key="10">
    <source>
        <dbReference type="Google" id="ProtNLM"/>
    </source>
</evidence>
<dbReference type="Proteomes" id="UP000472274">
    <property type="component" value="Unplaced"/>
</dbReference>
<dbReference type="InterPro" id="IPR036286">
    <property type="entry name" value="LexA/Signal_pep-like_sf"/>
</dbReference>
<dbReference type="InterPro" id="IPR037730">
    <property type="entry name" value="IMP2"/>
</dbReference>
<reference evidence="8" key="1">
    <citation type="submission" date="2025-08" db="UniProtKB">
        <authorList>
            <consortium name="Ensembl"/>
        </authorList>
    </citation>
    <scope>IDENTIFICATION</scope>
</reference>
<sequence length="132" mass="14734">MLIRCSQNYIIKKGAQSGKIELPIGNSSRNRLSTDDQTMRDPSDPNTTVKDIMAQAQGFGRRYIKAFFKGFFVAVPVTVTFLDRVACVARVEGASMQPSLNPGERQVSDVVLLNHWSIRNYEVQRGDIVSLV</sequence>
<name>A0A674K194_9SAUR</name>
<proteinExistence type="predicted"/>
<dbReference type="GO" id="GO:0006465">
    <property type="term" value="P:signal peptide processing"/>
    <property type="evidence" value="ECO:0007669"/>
    <property type="project" value="InterPro"/>
</dbReference>
<dbReference type="PANTHER" id="PTHR46041:SF2">
    <property type="entry name" value="MITOCHONDRIAL INNER MEMBRANE PROTEASE SUBUNIT 2"/>
    <property type="match status" value="1"/>
</dbReference>
<dbReference type="GO" id="GO:0004252">
    <property type="term" value="F:serine-type endopeptidase activity"/>
    <property type="evidence" value="ECO:0007669"/>
    <property type="project" value="InterPro"/>
</dbReference>
<reference evidence="8" key="2">
    <citation type="submission" date="2025-09" db="UniProtKB">
        <authorList>
            <consortium name="Ensembl"/>
        </authorList>
    </citation>
    <scope>IDENTIFICATION</scope>
</reference>
<dbReference type="CDD" id="cd06530">
    <property type="entry name" value="S26_SPase_I"/>
    <property type="match status" value="1"/>
</dbReference>
<dbReference type="PANTHER" id="PTHR46041">
    <property type="entry name" value="MITOCHONDRIAL INNER MEMBRANE PROTEASE SUBUNIT 2"/>
    <property type="match status" value="1"/>
</dbReference>
<dbReference type="InterPro" id="IPR019533">
    <property type="entry name" value="Peptidase_S26"/>
</dbReference>
<keyword evidence="2" id="KW-0645">Protease</keyword>
<keyword evidence="9" id="KW-1185">Reference proteome</keyword>
<dbReference type="SUPFAM" id="SSF51306">
    <property type="entry name" value="LexA/Signal peptidase"/>
    <property type="match status" value="1"/>
</dbReference>
<comment type="subcellular location">
    <subcellularLocation>
        <location evidence="1">Membrane</location>
        <topology evidence="1">Single-pass membrane protein</topology>
    </subcellularLocation>
</comment>
<evidence type="ECO:0000256" key="3">
    <source>
        <dbReference type="ARBA" id="ARBA00022692"/>
    </source>
</evidence>
<keyword evidence="4" id="KW-0378">Hydrolase</keyword>
<dbReference type="AlphaFoldDB" id="A0A674K194"/>
<feature type="region of interest" description="Disordered" evidence="7">
    <location>
        <begin position="23"/>
        <end position="47"/>
    </location>
</feature>
<evidence type="ECO:0000313" key="8">
    <source>
        <dbReference type="Ensembl" id="ENSTMTP00000026127.1"/>
    </source>
</evidence>
<dbReference type="GO" id="GO:0006627">
    <property type="term" value="P:protein processing involved in protein targeting to mitochondrion"/>
    <property type="evidence" value="ECO:0007669"/>
    <property type="project" value="InterPro"/>
</dbReference>
<evidence type="ECO:0000256" key="7">
    <source>
        <dbReference type="SAM" id="MobiDB-lite"/>
    </source>
</evidence>
<evidence type="ECO:0000313" key="9">
    <source>
        <dbReference type="Proteomes" id="UP000472274"/>
    </source>
</evidence>
<evidence type="ECO:0000256" key="2">
    <source>
        <dbReference type="ARBA" id="ARBA00022670"/>
    </source>
</evidence>
<dbReference type="Ensembl" id="ENSTMTT00000027077.1">
    <property type="protein sequence ID" value="ENSTMTP00000026127.1"/>
    <property type="gene ID" value="ENSTMTG00000019101.1"/>
</dbReference>
<dbReference type="GeneTree" id="ENSGT00940000164174"/>
<keyword evidence="5" id="KW-1133">Transmembrane helix</keyword>
<accession>A0A674K194</accession>
<protein>
    <recommendedName>
        <fullName evidence="10">Mitochondrial inner membrane protease subunit 2</fullName>
    </recommendedName>
</protein>
<dbReference type="GO" id="GO:0042720">
    <property type="term" value="C:mitochondrial inner membrane peptidase complex"/>
    <property type="evidence" value="ECO:0007669"/>
    <property type="project" value="InterPro"/>
</dbReference>
<keyword evidence="3" id="KW-0812">Transmembrane</keyword>
<keyword evidence="6" id="KW-0472">Membrane</keyword>